<sequence length="113" mass="12538">MKIGNKCDFGVKNAPPPGRPYRTIHVASRGNFFKRNSDADFLECKRNNCSHLLHVNFTCNIILSECQSVPQQQARGLNAYCGGEGRCSTVTVPPSMMTVVELRQLGAVRNGRR</sequence>
<gene>
    <name evidence="1" type="ORF">DPMN_105203</name>
</gene>
<dbReference type="Proteomes" id="UP000828390">
    <property type="component" value="Unassembled WGS sequence"/>
</dbReference>
<reference evidence="1" key="1">
    <citation type="journal article" date="2019" name="bioRxiv">
        <title>The Genome of the Zebra Mussel, Dreissena polymorpha: A Resource for Invasive Species Research.</title>
        <authorList>
            <person name="McCartney M.A."/>
            <person name="Auch B."/>
            <person name="Kono T."/>
            <person name="Mallez S."/>
            <person name="Zhang Y."/>
            <person name="Obille A."/>
            <person name="Becker A."/>
            <person name="Abrahante J.E."/>
            <person name="Garbe J."/>
            <person name="Badalamenti J.P."/>
            <person name="Herman A."/>
            <person name="Mangelson H."/>
            <person name="Liachko I."/>
            <person name="Sullivan S."/>
            <person name="Sone E.D."/>
            <person name="Koren S."/>
            <person name="Silverstein K.A.T."/>
            <person name="Beckman K.B."/>
            <person name="Gohl D.M."/>
        </authorList>
    </citation>
    <scope>NUCLEOTIDE SEQUENCE</scope>
    <source>
        <strain evidence="1">Duluth1</strain>
        <tissue evidence="1">Whole animal</tissue>
    </source>
</reference>
<proteinExistence type="predicted"/>
<organism evidence="1 2">
    <name type="scientific">Dreissena polymorpha</name>
    <name type="common">Zebra mussel</name>
    <name type="synonym">Mytilus polymorpha</name>
    <dbReference type="NCBI Taxonomy" id="45954"/>
    <lineage>
        <taxon>Eukaryota</taxon>
        <taxon>Metazoa</taxon>
        <taxon>Spiralia</taxon>
        <taxon>Lophotrochozoa</taxon>
        <taxon>Mollusca</taxon>
        <taxon>Bivalvia</taxon>
        <taxon>Autobranchia</taxon>
        <taxon>Heteroconchia</taxon>
        <taxon>Euheterodonta</taxon>
        <taxon>Imparidentia</taxon>
        <taxon>Neoheterodontei</taxon>
        <taxon>Myida</taxon>
        <taxon>Dreissenoidea</taxon>
        <taxon>Dreissenidae</taxon>
        <taxon>Dreissena</taxon>
    </lineage>
</organism>
<accession>A0A9D4H940</accession>
<evidence type="ECO:0000313" key="1">
    <source>
        <dbReference type="EMBL" id="KAH3831931.1"/>
    </source>
</evidence>
<comment type="caution">
    <text evidence="1">The sequence shown here is derived from an EMBL/GenBank/DDBJ whole genome shotgun (WGS) entry which is preliminary data.</text>
</comment>
<reference evidence="1" key="2">
    <citation type="submission" date="2020-11" db="EMBL/GenBank/DDBJ databases">
        <authorList>
            <person name="McCartney M.A."/>
            <person name="Auch B."/>
            <person name="Kono T."/>
            <person name="Mallez S."/>
            <person name="Becker A."/>
            <person name="Gohl D.M."/>
            <person name="Silverstein K.A.T."/>
            <person name="Koren S."/>
            <person name="Bechman K.B."/>
            <person name="Herman A."/>
            <person name="Abrahante J.E."/>
            <person name="Garbe J."/>
        </authorList>
    </citation>
    <scope>NUCLEOTIDE SEQUENCE</scope>
    <source>
        <strain evidence="1">Duluth1</strain>
        <tissue evidence="1">Whole animal</tissue>
    </source>
</reference>
<keyword evidence="2" id="KW-1185">Reference proteome</keyword>
<name>A0A9D4H940_DREPO</name>
<protein>
    <submittedName>
        <fullName evidence="1">Uncharacterized protein</fullName>
    </submittedName>
</protein>
<dbReference type="EMBL" id="JAIWYP010000004">
    <property type="protein sequence ID" value="KAH3831931.1"/>
    <property type="molecule type" value="Genomic_DNA"/>
</dbReference>
<dbReference type="AlphaFoldDB" id="A0A9D4H940"/>
<evidence type="ECO:0000313" key="2">
    <source>
        <dbReference type="Proteomes" id="UP000828390"/>
    </source>
</evidence>